<organism evidence="1 2">
    <name type="scientific">Actinoplanes aureus</name>
    <dbReference type="NCBI Taxonomy" id="2792083"/>
    <lineage>
        <taxon>Bacteria</taxon>
        <taxon>Bacillati</taxon>
        <taxon>Actinomycetota</taxon>
        <taxon>Actinomycetes</taxon>
        <taxon>Micromonosporales</taxon>
        <taxon>Micromonosporaceae</taxon>
        <taxon>Actinoplanes</taxon>
    </lineage>
</organism>
<protein>
    <recommendedName>
        <fullName evidence="3">Transposase</fullName>
    </recommendedName>
</protein>
<reference evidence="1" key="1">
    <citation type="submission" date="2020-11" db="EMBL/GenBank/DDBJ databases">
        <title>Isolation and identification of active actinomycetes.</title>
        <authorList>
            <person name="Sun X."/>
        </authorList>
    </citation>
    <scope>NUCLEOTIDE SEQUENCE</scope>
    <source>
        <strain evidence="1">NEAU-A11</strain>
    </source>
</reference>
<keyword evidence="2" id="KW-1185">Reference proteome</keyword>
<proteinExistence type="predicted"/>
<evidence type="ECO:0000313" key="2">
    <source>
        <dbReference type="Proteomes" id="UP000598146"/>
    </source>
</evidence>
<evidence type="ECO:0000313" key="1">
    <source>
        <dbReference type="EMBL" id="MBG0566962.1"/>
    </source>
</evidence>
<dbReference type="AlphaFoldDB" id="A0A931CG66"/>
<gene>
    <name evidence="1" type="ORF">I4J89_36485</name>
</gene>
<dbReference type="RefSeq" id="WP_196418741.1">
    <property type="nucleotide sequence ID" value="NZ_JADQTO010000024.1"/>
</dbReference>
<comment type="caution">
    <text evidence="1">The sequence shown here is derived from an EMBL/GenBank/DDBJ whole genome shotgun (WGS) entry which is preliminary data.</text>
</comment>
<sequence>MSSVIAGVDPHKRSATIEVIDLREPALSQIRHRSRKVGPPSELVHPLAA</sequence>
<accession>A0A931CG66</accession>
<name>A0A931CG66_9ACTN</name>
<dbReference type="Proteomes" id="UP000598146">
    <property type="component" value="Unassembled WGS sequence"/>
</dbReference>
<dbReference type="EMBL" id="JADQTO010000024">
    <property type="protein sequence ID" value="MBG0566962.1"/>
    <property type="molecule type" value="Genomic_DNA"/>
</dbReference>
<evidence type="ECO:0008006" key="3">
    <source>
        <dbReference type="Google" id="ProtNLM"/>
    </source>
</evidence>